<dbReference type="InterPro" id="IPR031165">
    <property type="entry name" value="GNAT_YJDJ"/>
</dbReference>
<keyword evidence="3" id="KW-1185">Reference proteome</keyword>
<organism evidence="2 3">
    <name type="scientific">Tsuneonella aeria</name>
    <dbReference type="NCBI Taxonomy" id="1837929"/>
    <lineage>
        <taxon>Bacteria</taxon>
        <taxon>Pseudomonadati</taxon>
        <taxon>Pseudomonadota</taxon>
        <taxon>Alphaproteobacteria</taxon>
        <taxon>Sphingomonadales</taxon>
        <taxon>Erythrobacteraceae</taxon>
        <taxon>Tsuneonella</taxon>
    </lineage>
</organism>
<dbReference type="Gene3D" id="3.40.630.30">
    <property type="match status" value="1"/>
</dbReference>
<comment type="caution">
    <text evidence="2">The sequence shown here is derived from an EMBL/GenBank/DDBJ whole genome shotgun (WGS) entry which is preliminary data.</text>
</comment>
<evidence type="ECO:0000313" key="3">
    <source>
        <dbReference type="Proteomes" id="UP000439522"/>
    </source>
</evidence>
<proteinExistence type="predicted"/>
<dbReference type="RefSeq" id="WP_160611512.1">
    <property type="nucleotide sequence ID" value="NZ_WTZA01000001.1"/>
</dbReference>
<dbReference type="SUPFAM" id="SSF55729">
    <property type="entry name" value="Acyl-CoA N-acyltransferases (Nat)"/>
    <property type="match status" value="1"/>
</dbReference>
<dbReference type="PANTHER" id="PTHR31435">
    <property type="entry name" value="PROTEIN NATD1"/>
    <property type="match status" value="1"/>
</dbReference>
<reference evidence="2 3" key="1">
    <citation type="submission" date="2019-12" db="EMBL/GenBank/DDBJ databases">
        <title>Genomic-based taxomic classification of the family Erythrobacteraceae.</title>
        <authorList>
            <person name="Xu L."/>
        </authorList>
    </citation>
    <scope>NUCLEOTIDE SEQUENCE [LARGE SCALE GENOMIC DNA]</scope>
    <source>
        <strain evidence="2 3">100921-2</strain>
    </source>
</reference>
<protein>
    <submittedName>
        <fullName evidence="2">N-acetyltransferase</fullName>
    </submittedName>
</protein>
<dbReference type="GO" id="GO:0016740">
    <property type="term" value="F:transferase activity"/>
    <property type="evidence" value="ECO:0007669"/>
    <property type="project" value="UniProtKB-KW"/>
</dbReference>
<dbReference type="PANTHER" id="PTHR31435:SF9">
    <property type="entry name" value="PROTEIN NATD1"/>
    <property type="match status" value="1"/>
</dbReference>
<dbReference type="InterPro" id="IPR045057">
    <property type="entry name" value="Gcn5-rel_NAT"/>
</dbReference>
<dbReference type="EMBL" id="WTZA01000001">
    <property type="protein sequence ID" value="MXO75283.1"/>
    <property type="molecule type" value="Genomic_DNA"/>
</dbReference>
<dbReference type="AlphaFoldDB" id="A0A6I4TDZ5"/>
<dbReference type="InterPro" id="IPR016181">
    <property type="entry name" value="Acyl_CoA_acyltransferase"/>
</dbReference>
<dbReference type="Pfam" id="PF14542">
    <property type="entry name" value="Acetyltransf_CG"/>
    <property type="match status" value="1"/>
</dbReference>
<accession>A0A6I4TDZ5</accession>
<gene>
    <name evidence="2" type="ORF">GRI40_08660</name>
</gene>
<sequence length="102" mass="10908">MTIEGIEITHQGDEARGEYRATVPGSRAVGRLTWKGRGNARIADHTLVPPEIGGRGVAAALVDALVADARAEGFTIVPACSYVDAQFRRHPEWADLLAETPS</sequence>
<keyword evidence="2" id="KW-0808">Transferase</keyword>
<dbReference type="Proteomes" id="UP000439522">
    <property type="component" value="Unassembled WGS sequence"/>
</dbReference>
<evidence type="ECO:0000313" key="2">
    <source>
        <dbReference type="EMBL" id="MXO75283.1"/>
    </source>
</evidence>
<evidence type="ECO:0000259" key="1">
    <source>
        <dbReference type="PROSITE" id="PS51729"/>
    </source>
</evidence>
<dbReference type="PROSITE" id="PS51729">
    <property type="entry name" value="GNAT_YJDJ"/>
    <property type="match status" value="1"/>
</dbReference>
<dbReference type="OrthoDB" id="9800945at2"/>
<name>A0A6I4TDZ5_9SPHN</name>
<feature type="domain" description="N-acetyltransferase" evidence="1">
    <location>
        <begin position="11"/>
        <end position="98"/>
    </location>
</feature>